<reference evidence="2" key="1">
    <citation type="journal article" date="2022" name="Mol. Ecol. Resour.">
        <title>The genomes of chicory, endive, great burdock and yacon provide insights into Asteraceae palaeo-polyploidization history and plant inulin production.</title>
        <authorList>
            <person name="Fan W."/>
            <person name="Wang S."/>
            <person name="Wang H."/>
            <person name="Wang A."/>
            <person name="Jiang F."/>
            <person name="Liu H."/>
            <person name="Zhao H."/>
            <person name="Xu D."/>
            <person name="Zhang Y."/>
        </authorList>
    </citation>
    <scope>NUCLEOTIDE SEQUENCE [LARGE SCALE GENOMIC DNA]</scope>
    <source>
        <strain evidence="2">cv. Yunnan</strain>
    </source>
</reference>
<evidence type="ECO:0000313" key="2">
    <source>
        <dbReference type="Proteomes" id="UP001056120"/>
    </source>
</evidence>
<gene>
    <name evidence="1" type="ORF">L1987_80992</name>
</gene>
<organism evidence="1 2">
    <name type="scientific">Smallanthus sonchifolius</name>
    <dbReference type="NCBI Taxonomy" id="185202"/>
    <lineage>
        <taxon>Eukaryota</taxon>
        <taxon>Viridiplantae</taxon>
        <taxon>Streptophyta</taxon>
        <taxon>Embryophyta</taxon>
        <taxon>Tracheophyta</taxon>
        <taxon>Spermatophyta</taxon>
        <taxon>Magnoliopsida</taxon>
        <taxon>eudicotyledons</taxon>
        <taxon>Gunneridae</taxon>
        <taxon>Pentapetalae</taxon>
        <taxon>asterids</taxon>
        <taxon>campanulids</taxon>
        <taxon>Asterales</taxon>
        <taxon>Asteraceae</taxon>
        <taxon>Asteroideae</taxon>
        <taxon>Heliantheae alliance</taxon>
        <taxon>Millerieae</taxon>
        <taxon>Smallanthus</taxon>
    </lineage>
</organism>
<dbReference type="Proteomes" id="UP001056120">
    <property type="component" value="Linkage Group LG27"/>
</dbReference>
<proteinExistence type="predicted"/>
<keyword evidence="2" id="KW-1185">Reference proteome</keyword>
<reference evidence="1 2" key="2">
    <citation type="journal article" date="2022" name="Mol. Ecol. Resour.">
        <title>The genomes of chicory, endive, great burdock and yacon provide insights into Asteraceae paleo-polyploidization history and plant inulin production.</title>
        <authorList>
            <person name="Fan W."/>
            <person name="Wang S."/>
            <person name="Wang H."/>
            <person name="Wang A."/>
            <person name="Jiang F."/>
            <person name="Liu H."/>
            <person name="Zhao H."/>
            <person name="Xu D."/>
            <person name="Zhang Y."/>
        </authorList>
    </citation>
    <scope>NUCLEOTIDE SEQUENCE [LARGE SCALE GENOMIC DNA]</scope>
    <source>
        <strain evidence="2">cv. Yunnan</strain>
        <tissue evidence="1">Leaves</tissue>
    </source>
</reference>
<name>A0ACB8YPF2_9ASTR</name>
<comment type="caution">
    <text evidence="1">The sequence shown here is derived from an EMBL/GenBank/DDBJ whole genome shotgun (WGS) entry which is preliminary data.</text>
</comment>
<sequence>MAGEQVSVIVSPHEEDVGEIEMAGEQRKAAGNDIEMPASKIGCAMGYCCWLYIKRKGAGNDIVMPASKIGCAMFTLHKLEEATNGFNENNVLGSCGYGVVYRGQFRDGKLIAVKRMNSLENGAGNDIEMYASKIGCAMFMLHEFEEVSNGFSEDNVLGSGGYGVVYRG</sequence>
<accession>A0ACB8YPF2</accession>
<protein>
    <submittedName>
        <fullName evidence="1">Uncharacterized protein</fullName>
    </submittedName>
</protein>
<evidence type="ECO:0000313" key="1">
    <source>
        <dbReference type="EMBL" id="KAI3687298.1"/>
    </source>
</evidence>
<dbReference type="EMBL" id="CM042044">
    <property type="protein sequence ID" value="KAI3687298.1"/>
    <property type="molecule type" value="Genomic_DNA"/>
</dbReference>